<dbReference type="STRING" id="1298851.TST_1382"/>
<evidence type="ECO:0000256" key="8">
    <source>
        <dbReference type="SAM" id="Coils"/>
    </source>
</evidence>
<dbReference type="GO" id="GO:0009279">
    <property type="term" value="C:cell outer membrane"/>
    <property type="evidence" value="ECO:0007669"/>
    <property type="project" value="UniProtKB-SubCell"/>
</dbReference>
<dbReference type="OrthoDB" id="13803at2"/>
<dbReference type="InterPro" id="IPR051906">
    <property type="entry name" value="TolC-like"/>
</dbReference>
<protein>
    <submittedName>
        <fullName evidence="9">Outer membrane channel protein</fullName>
    </submittedName>
</protein>
<accession>A0A0S3QV01</accession>
<feature type="coiled-coil region" evidence="8">
    <location>
        <begin position="171"/>
        <end position="198"/>
    </location>
</feature>
<dbReference type="GO" id="GO:0015288">
    <property type="term" value="F:porin activity"/>
    <property type="evidence" value="ECO:0007669"/>
    <property type="project" value="TreeGrafter"/>
</dbReference>
<dbReference type="EMBL" id="AP013035">
    <property type="protein sequence ID" value="BAT72169.1"/>
    <property type="molecule type" value="Genomic_DNA"/>
</dbReference>
<dbReference type="KEGG" id="ttk:TST_1382"/>
<evidence type="ECO:0000256" key="6">
    <source>
        <dbReference type="ARBA" id="ARBA00023136"/>
    </source>
</evidence>
<gene>
    <name evidence="9" type="ORF">TST_1382</name>
</gene>
<name>A0A0S3QV01_THET7</name>
<dbReference type="SUPFAM" id="SSF56954">
    <property type="entry name" value="Outer membrane efflux proteins (OEP)"/>
    <property type="match status" value="1"/>
</dbReference>
<keyword evidence="10" id="KW-1185">Reference proteome</keyword>
<dbReference type="Proteomes" id="UP000063234">
    <property type="component" value="Chromosome"/>
</dbReference>
<dbReference type="Pfam" id="PF02321">
    <property type="entry name" value="OEP"/>
    <property type="match status" value="2"/>
</dbReference>
<dbReference type="RefSeq" id="WP_068550157.1">
    <property type="nucleotide sequence ID" value="NZ_AP013035.1"/>
</dbReference>
<keyword evidence="5" id="KW-0812">Transmembrane</keyword>
<dbReference type="InterPro" id="IPR003423">
    <property type="entry name" value="OMP_efflux"/>
</dbReference>
<dbReference type="PANTHER" id="PTHR30026:SF20">
    <property type="entry name" value="OUTER MEMBRANE PROTEIN TOLC"/>
    <property type="match status" value="1"/>
</dbReference>
<evidence type="ECO:0000256" key="3">
    <source>
        <dbReference type="ARBA" id="ARBA00022448"/>
    </source>
</evidence>
<evidence type="ECO:0000256" key="5">
    <source>
        <dbReference type="ARBA" id="ARBA00022692"/>
    </source>
</evidence>
<evidence type="ECO:0000256" key="4">
    <source>
        <dbReference type="ARBA" id="ARBA00022452"/>
    </source>
</evidence>
<keyword evidence="6" id="KW-0472">Membrane</keyword>
<evidence type="ECO:0000313" key="10">
    <source>
        <dbReference type="Proteomes" id="UP000063234"/>
    </source>
</evidence>
<comment type="similarity">
    <text evidence="2">Belongs to the outer membrane factor (OMF) (TC 1.B.17) family.</text>
</comment>
<reference evidence="10" key="1">
    <citation type="journal article" date="2018" name="Science">
        <title>A primordial and reversible TCA cycle in a facultatively chemolithoautotrophic thermophile.</title>
        <authorList>
            <person name="Nunoura T."/>
            <person name="Chikaraishi Y."/>
            <person name="Izaki R."/>
            <person name="Suwa T."/>
            <person name="Sato T."/>
            <person name="Harada T."/>
            <person name="Mori K."/>
            <person name="Kato Y."/>
            <person name="Miyazaki M."/>
            <person name="Shimamura S."/>
            <person name="Yanagawa K."/>
            <person name="Shuto A."/>
            <person name="Ohkouchi N."/>
            <person name="Fujita N."/>
            <person name="Takaki Y."/>
            <person name="Atomi H."/>
            <person name="Takai K."/>
        </authorList>
    </citation>
    <scope>NUCLEOTIDE SEQUENCE [LARGE SCALE GENOMIC DNA]</scope>
    <source>
        <strain evidence="10">DSM 17441 / JCM 13301 / NBRC 103674 / ABI70S6</strain>
    </source>
</reference>
<dbReference type="PANTHER" id="PTHR30026">
    <property type="entry name" value="OUTER MEMBRANE PROTEIN TOLC"/>
    <property type="match status" value="1"/>
</dbReference>
<keyword evidence="3" id="KW-0813">Transport</keyword>
<evidence type="ECO:0000256" key="7">
    <source>
        <dbReference type="ARBA" id="ARBA00023237"/>
    </source>
</evidence>
<evidence type="ECO:0000256" key="1">
    <source>
        <dbReference type="ARBA" id="ARBA00004442"/>
    </source>
</evidence>
<comment type="subcellular location">
    <subcellularLocation>
        <location evidence="1">Cell outer membrane</location>
    </subcellularLocation>
</comment>
<sequence>MLRTLVIVLIMLAATVVHAIDLKTCVLEALKSNPEIKRALAEEKSAAGEKELVISQFFPEVYFNINYLRAGSDNISPYDLYSYSFEAQWEVFSGFSTYNQYKAARLLELAQRTDTRKVMMDVAIDVVRSYTEALSRKAEVEAAKSYVESARYTYKLAKGKYETGLVPYADVLHAKASLKEAEFELADKEREFEKALGDLAVAMGRTPGERFSLEKLEPVIVDFDEKLLVQEALDLSPEVRNKKLQVKAQEKKVASVKGEFAPRVILSSEWERTDESLWPDEEESNWNIQVRLRLPLFTGFSTWKRLKVEKAKKESLEFDLKRTVLEVRNAVWKAYQDYEKAKKRLLYAKSYLDSAKEDLRMMRKKYKVGLASIVDLTTTQSNLYKAESEYYRSVYSLIFSYYSLVRAVGKIPVVEEL</sequence>
<evidence type="ECO:0000256" key="2">
    <source>
        <dbReference type="ARBA" id="ARBA00007613"/>
    </source>
</evidence>
<evidence type="ECO:0000313" key="9">
    <source>
        <dbReference type="EMBL" id="BAT72169.1"/>
    </source>
</evidence>
<keyword evidence="7" id="KW-0998">Cell outer membrane</keyword>
<dbReference type="AlphaFoldDB" id="A0A0S3QV01"/>
<keyword evidence="8" id="KW-0175">Coiled coil</keyword>
<organism evidence="9 10">
    <name type="scientific">Thermosulfidibacter takaii (strain DSM 17441 / JCM 13301 / NBRC 103674 / ABI70S6)</name>
    <dbReference type="NCBI Taxonomy" id="1298851"/>
    <lineage>
        <taxon>Bacteria</taxon>
        <taxon>Pseudomonadati</taxon>
        <taxon>Thermosulfidibacterota</taxon>
        <taxon>Thermosulfidibacteria</taxon>
        <taxon>Thermosulfidibacterales</taxon>
        <taxon>Thermosulfidibacteraceae</taxon>
    </lineage>
</organism>
<dbReference type="Gene3D" id="1.20.1600.10">
    <property type="entry name" value="Outer membrane efflux proteins (OEP)"/>
    <property type="match status" value="1"/>
</dbReference>
<dbReference type="GO" id="GO:0015562">
    <property type="term" value="F:efflux transmembrane transporter activity"/>
    <property type="evidence" value="ECO:0007669"/>
    <property type="project" value="InterPro"/>
</dbReference>
<proteinExistence type="inferred from homology"/>
<keyword evidence="4" id="KW-1134">Transmembrane beta strand</keyword>
<dbReference type="GO" id="GO:1990281">
    <property type="term" value="C:efflux pump complex"/>
    <property type="evidence" value="ECO:0007669"/>
    <property type="project" value="TreeGrafter"/>
</dbReference>